<dbReference type="SUPFAM" id="SSF56349">
    <property type="entry name" value="DNA breaking-rejoining enzymes"/>
    <property type="match status" value="1"/>
</dbReference>
<feature type="non-terminal residue" evidence="1">
    <location>
        <position position="206"/>
    </location>
</feature>
<dbReference type="InterPro" id="IPR011010">
    <property type="entry name" value="DNA_brk_join_enz"/>
</dbReference>
<protein>
    <recommendedName>
        <fullName evidence="2">Tyr recombinase domain-containing protein</fullName>
    </recommendedName>
</protein>
<evidence type="ECO:0008006" key="2">
    <source>
        <dbReference type="Google" id="ProtNLM"/>
    </source>
</evidence>
<gene>
    <name evidence="1" type="ORF">LCGC14_2710730</name>
</gene>
<accession>A0A0F9C4P2</accession>
<proteinExistence type="predicted"/>
<dbReference type="GO" id="GO:0003677">
    <property type="term" value="F:DNA binding"/>
    <property type="evidence" value="ECO:0007669"/>
    <property type="project" value="InterPro"/>
</dbReference>
<reference evidence="1" key="1">
    <citation type="journal article" date="2015" name="Nature">
        <title>Complex archaea that bridge the gap between prokaryotes and eukaryotes.</title>
        <authorList>
            <person name="Spang A."/>
            <person name="Saw J.H."/>
            <person name="Jorgensen S.L."/>
            <person name="Zaremba-Niedzwiedzka K."/>
            <person name="Martijn J."/>
            <person name="Lind A.E."/>
            <person name="van Eijk R."/>
            <person name="Schleper C."/>
            <person name="Guy L."/>
            <person name="Ettema T.J."/>
        </authorList>
    </citation>
    <scope>NUCLEOTIDE SEQUENCE</scope>
</reference>
<evidence type="ECO:0000313" key="1">
    <source>
        <dbReference type="EMBL" id="KKK91656.1"/>
    </source>
</evidence>
<dbReference type="EMBL" id="LAZR01048555">
    <property type="protein sequence ID" value="KKK91656.1"/>
    <property type="molecule type" value="Genomic_DNA"/>
</dbReference>
<name>A0A0F9C4P2_9ZZZZ</name>
<dbReference type="AlphaFoldDB" id="A0A0F9C4P2"/>
<comment type="caution">
    <text evidence="1">The sequence shown here is derived from an EMBL/GenBank/DDBJ whole genome shotgun (WGS) entry which is preliminary data.</text>
</comment>
<organism evidence="1">
    <name type="scientific">marine sediment metagenome</name>
    <dbReference type="NCBI Taxonomy" id="412755"/>
    <lineage>
        <taxon>unclassified sequences</taxon>
        <taxon>metagenomes</taxon>
        <taxon>ecological metagenomes</taxon>
    </lineage>
</organism>
<sequence>MPDVLKTYLETLRPGVSRSIVGHARAFCSWLGDRDLDRQAVEDWLRYRARRHCKAGTLKFNFGVVKRVFDANGVPWPFRKGEGPTISERDESRLALGEDVITAMIRASARMTERHRAFLAVSTTYGIRRVEIGEIGDEDFEWESRLIFSLPMAPVRNNLLRQLRSPILVDRFLRTWVWIYPGFRWISCPGLYVFSVWILKENLQAL</sequence>